<dbReference type="InterPro" id="IPR024464">
    <property type="entry name" value="DUF2391"/>
</dbReference>
<sequence length="278" mass="29313">MAGSGGTNRAFLIGLARAFAGAIIFALPLFMTMEMWSIASYIEPLRFLLFLGFGLVLMIVLAFFSGFETSDGWLDATLDGVIAFAVGMISSGMLLWLFGVFPEDVTVAGALEIIALQAVPAGMGAVLATKQLGDERDENESEQTNEGRAGYFGQLILMLGGALFVGFNVAPTEEMLLITVSITPSKALALMACSILILHAFVYTVGFAGQEERPDGAGFLLTFAHYSVVGYALALACSAYVLWTFGRMDDVSLSLAAAMSVVLAFPASIGAGIARLVV</sequence>
<dbReference type="Pfam" id="PF09622">
    <property type="entry name" value="DUF2391"/>
    <property type="match status" value="1"/>
</dbReference>
<protein>
    <submittedName>
        <fullName evidence="2">TIGR02587 family membrane protein</fullName>
    </submittedName>
</protein>
<feature type="transmembrane region" description="Helical" evidence="1">
    <location>
        <begin position="12"/>
        <end position="33"/>
    </location>
</feature>
<evidence type="ECO:0000313" key="3">
    <source>
        <dbReference type="Proteomes" id="UP000666240"/>
    </source>
</evidence>
<feature type="transmembrane region" description="Helical" evidence="1">
    <location>
        <begin position="187"/>
        <end position="207"/>
    </location>
</feature>
<feature type="transmembrane region" description="Helical" evidence="1">
    <location>
        <begin position="76"/>
        <end position="99"/>
    </location>
</feature>
<dbReference type="AlphaFoldDB" id="A0A8J7R533"/>
<feature type="transmembrane region" description="Helical" evidence="1">
    <location>
        <begin position="105"/>
        <end position="128"/>
    </location>
</feature>
<dbReference type="EMBL" id="JAGIYY010000010">
    <property type="protein sequence ID" value="MBP0441031.1"/>
    <property type="molecule type" value="Genomic_DNA"/>
</dbReference>
<feature type="transmembrane region" description="Helical" evidence="1">
    <location>
        <begin position="45"/>
        <end position="64"/>
    </location>
</feature>
<dbReference type="Proteomes" id="UP000666240">
    <property type="component" value="Unassembled WGS sequence"/>
</dbReference>
<accession>A0A8J7R533</accession>
<evidence type="ECO:0000256" key="1">
    <source>
        <dbReference type="SAM" id="Phobius"/>
    </source>
</evidence>
<dbReference type="NCBIfam" id="TIGR02587">
    <property type="entry name" value="TIGR02587 family membrane protein"/>
    <property type="match status" value="1"/>
</dbReference>
<feature type="transmembrane region" description="Helical" evidence="1">
    <location>
        <begin position="255"/>
        <end position="277"/>
    </location>
</feature>
<gene>
    <name evidence="2" type="ORF">J5Y06_20480</name>
</gene>
<comment type="caution">
    <text evidence="2">The sequence shown here is derived from an EMBL/GenBank/DDBJ whole genome shotgun (WGS) entry which is preliminary data.</text>
</comment>
<reference evidence="2" key="1">
    <citation type="submission" date="2021-03" db="EMBL/GenBank/DDBJ databases">
        <title>Genome sequencing and assembly of Tianweitania sediminis.</title>
        <authorList>
            <person name="Chhetri G."/>
        </authorList>
    </citation>
    <scope>NUCLEOTIDE SEQUENCE</scope>
    <source>
        <strain evidence="2">Z8</strain>
    </source>
</reference>
<name>A0A8J7R533_9HYPH</name>
<keyword evidence="1" id="KW-0472">Membrane</keyword>
<keyword evidence="1" id="KW-1133">Transmembrane helix</keyword>
<keyword evidence="1" id="KW-0812">Transmembrane</keyword>
<organism evidence="2 3">
    <name type="scientific">Tianweitania sediminis</name>
    <dbReference type="NCBI Taxonomy" id="1502156"/>
    <lineage>
        <taxon>Bacteria</taxon>
        <taxon>Pseudomonadati</taxon>
        <taxon>Pseudomonadota</taxon>
        <taxon>Alphaproteobacteria</taxon>
        <taxon>Hyphomicrobiales</taxon>
        <taxon>Phyllobacteriaceae</taxon>
        <taxon>Tianweitania</taxon>
    </lineage>
</organism>
<evidence type="ECO:0000313" key="2">
    <source>
        <dbReference type="EMBL" id="MBP0441031.1"/>
    </source>
</evidence>
<keyword evidence="3" id="KW-1185">Reference proteome</keyword>
<feature type="transmembrane region" description="Helical" evidence="1">
    <location>
        <begin position="149"/>
        <end position="167"/>
    </location>
</feature>
<proteinExistence type="predicted"/>
<dbReference type="InterPro" id="IPR013416">
    <property type="entry name" value="CHP02587_IM"/>
</dbReference>
<feature type="transmembrane region" description="Helical" evidence="1">
    <location>
        <begin position="219"/>
        <end position="243"/>
    </location>
</feature>